<dbReference type="EMBL" id="CP039690">
    <property type="protein sequence ID" value="QCI63818.1"/>
    <property type="molecule type" value="Genomic_DNA"/>
</dbReference>
<keyword evidence="1" id="KW-0472">Membrane</keyword>
<name>A0A4D7AYQ9_9HYPH</name>
<dbReference type="KEGG" id="pstg:E8M01_05900"/>
<keyword evidence="3" id="KW-1185">Reference proteome</keyword>
<organism evidence="2 3">
    <name type="scientific">Phreatobacter stygius</name>
    <dbReference type="NCBI Taxonomy" id="1940610"/>
    <lineage>
        <taxon>Bacteria</taxon>
        <taxon>Pseudomonadati</taxon>
        <taxon>Pseudomonadota</taxon>
        <taxon>Alphaproteobacteria</taxon>
        <taxon>Hyphomicrobiales</taxon>
        <taxon>Phreatobacteraceae</taxon>
        <taxon>Phreatobacter</taxon>
    </lineage>
</organism>
<evidence type="ECO:0000313" key="3">
    <source>
        <dbReference type="Proteomes" id="UP000298781"/>
    </source>
</evidence>
<keyword evidence="1" id="KW-0812">Transmembrane</keyword>
<dbReference type="AlphaFoldDB" id="A0A4D7AYQ9"/>
<evidence type="ECO:0000256" key="1">
    <source>
        <dbReference type="SAM" id="Phobius"/>
    </source>
</evidence>
<sequence length="125" mass="12923">MPDFRLTGAGGTPGGLVAFFVGLGMTVAGAYLLTTQVTVYGGSWTLGGYSAFGLSLVPLLFGIGMLFFDGSSRLGFLLMVAGLVIIFAGILTNLTIYFVPTSLFNTIMMLGLLAGGIGVVLKSLR</sequence>
<feature type="transmembrane region" description="Helical" evidence="1">
    <location>
        <begin position="75"/>
        <end position="97"/>
    </location>
</feature>
<feature type="transmembrane region" description="Helical" evidence="1">
    <location>
        <begin position="12"/>
        <end position="34"/>
    </location>
</feature>
<dbReference type="OrthoDB" id="5421573at2"/>
<reference evidence="2 3" key="1">
    <citation type="submission" date="2019-04" db="EMBL/GenBank/DDBJ databases">
        <title>Phreatobacter aquaticus sp. nov.</title>
        <authorList>
            <person name="Choi A."/>
        </authorList>
    </citation>
    <scope>NUCLEOTIDE SEQUENCE [LARGE SCALE GENOMIC DNA]</scope>
    <source>
        <strain evidence="2 3">KCTC 52518</strain>
    </source>
</reference>
<gene>
    <name evidence="2" type="ORF">E8M01_05900</name>
</gene>
<dbReference type="RefSeq" id="WP_136959275.1">
    <property type="nucleotide sequence ID" value="NZ_CP039690.1"/>
</dbReference>
<feature type="transmembrane region" description="Helical" evidence="1">
    <location>
        <begin position="103"/>
        <end position="121"/>
    </location>
</feature>
<dbReference type="Proteomes" id="UP000298781">
    <property type="component" value="Chromosome"/>
</dbReference>
<keyword evidence="1" id="KW-1133">Transmembrane helix</keyword>
<accession>A0A4D7AYQ9</accession>
<protein>
    <submittedName>
        <fullName evidence="2">Uncharacterized protein</fullName>
    </submittedName>
</protein>
<proteinExistence type="predicted"/>
<evidence type="ECO:0000313" key="2">
    <source>
        <dbReference type="EMBL" id="QCI63818.1"/>
    </source>
</evidence>
<feature type="transmembrane region" description="Helical" evidence="1">
    <location>
        <begin position="46"/>
        <end position="68"/>
    </location>
</feature>